<dbReference type="InterPro" id="IPR050312">
    <property type="entry name" value="IolE/XylAMocC-like"/>
</dbReference>
<evidence type="ECO:0000259" key="1">
    <source>
        <dbReference type="Pfam" id="PF01261"/>
    </source>
</evidence>
<dbReference type="PANTHER" id="PTHR12110:SF41">
    <property type="entry name" value="INOSOSE DEHYDRATASE"/>
    <property type="match status" value="1"/>
</dbReference>
<keyword evidence="3" id="KW-1185">Reference proteome</keyword>
<proteinExistence type="predicted"/>
<dbReference type="RefSeq" id="WP_041127415.1">
    <property type="nucleotide sequence ID" value="NZ_CP010407.1"/>
</dbReference>
<dbReference type="SUPFAM" id="SSF51658">
    <property type="entry name" value="Xylose isomerase-like"/>
    <property type="match status" value="1"/>
</dbReference>
<feature type="domain" description="Xylose isomerase-like TIM barrel" evidence="1">
    <location>
        <begin position="23"/>
        <end position="244"/>
    </location>
</feature>
<dbReference type="STRING" id="362257.SVTN_01215"/>
<dbReference type="Gene3D" id="3.20.20.150">
    <property type="entry name" value="Divalent-metal-dependent TIM barrel enzymes"/>
    <property type="match status" value="1"/>
</dbReference>
<dbReference type="KEGG" id="svt:SVTN_01215"/>
<dbReference type="PANTHER" id="PTHR12110">
    <property type="entry name" value="HYDROXYPYRUVATE ISOMERASE"/>
    <property type="match status" value="1"/>
</dbReference>
<dbReference type="Proteomes" id="UP000031774">
    <property type="component" value="Chromosome"/>
</dbReference>
<dbReference type="InterPro" id="IPR036237">
    <property type="entry name" value="Xyl_isomerase-like_sf"/>
</dbReference>
<name>A0A0B5HMK8_9ACTN</name>
<evidence type="ECO:0000313" key="3">
    <source>
        <dbReference type="Proteomes" id="UP000031774"/>
    </source>
</evidence>
<accession>A0A0B5HMK8</accession>
<gene>
    <name evidence="2" type="ORF">SVTN_01215</name>
</gene>
<organism evidence="2 3">
    <name type="scientific">Streptomyces vietnamensis</name>
    <dbReference type="NCBI Taxonomy" id="362257"/>
    <lineage>
        <taxon>Bacteria</taxon>
        <taxon>Bacillati</taxon>
        <taxon>Actinomycetota</taxon>
        <taxon>Actinomycetes</taxon>
        <taxon>Kitasatosporales</taxon>
        <taxon>Streptomycetaceae</taxon>
        <taxon>Streptomyces</taxon>
    </lineage>
</organism>
<dbReference type="AlphaFoldDB" id="A0A0B5HMK8"/>
<reference evidence="2 3" key="1">
    <citation type="submission" date="2014-12" db="EMBL/GenBank/DDBJ databases">
        <title>Complete genome sequence of Streptomyces vietnamensis strain GIMV4.0001, a genetic manipulable producer of the benzoisochromanequinone antibiotic granaticin.</title>
        <authorList>
            <person name="Deng M.R."/>
            <person name="Guo J."/>
            <person name="Ma L.Y."/>
            <person name="Feng G.D."/>
            <person name="Mo C.Y."/>
            <person name="Zhu H.H."/>
        </authorList>
    </citation>
    <scope>NUCLEOTIDE SEQUENCE [LARGE SCALE GENOMIC DNA]</scope>
    <source>
        <strain evidence="3">GIMV4.0001</strain>
    </source>
</reference>
<dbReference type="EMBL" id="CP010407">
    <property type="protein sequence ID" value="AJF63330.1"/>
    <property type="molecule type" value="Genomic_DNA"/>
</dbReference>
<protein>
    <recommendedName>
        <fullName evidence="1">Xylose isomerase-like TIM barrel domain-containing protein</fullName>
    </recommendedName>
</protein>
<dbReference type="HOGENOM" id="CLU_1064864_0_0_11"/>
<evidence type="ECO:0000313" key="2">
    <source>
        <dbReference type="EMBL" id="AJF63330.1"/>
    </source>
</evidence>
<sequence length="281" mass="29498">MTRSPRVGLAGWRLPGNHFGAAALARRAGADGLQLDLGGPGRGPWLDAPGTVDRLRDDCAAHGVELLGVAGNTLNDIGLTAPAGSRDALRARRVLVRVLDTARALGAPLAFVPSFRRSAIDGPDDLRRTADVLAWAAREADARGLLLAGENALQPAAARALVEQVAVPSFRLVLDTYNPRVYGVDVLALIEATHPWIAPQVHLKDGTGGVVGRELLGDGDGGVWEALAALLAHTGASPDALVLENDYRDGDLRRLALDIGRARVRAARAELPATAPDHPRS</sequence>
<dbReference type="InterPro" id="IPR013022">
    <property type="entry name" value="Xyl_isomerase-like_TIM-brl"/>
</dbReference>
<dbReference type="Pfam" id="PF01261">
    <property type="entry name" value="AP_endonuc_2"/>
    <property type="match status" value="1"/>
</dbReference>